<dbReference type="SUPFAM" id="SSF53756">
    <property type="entry name" value="UDP-Glycosyltransferase/glycogen phosphorylase"/>
    <property type="match status" value="1"/>
</dbReference>
<accession>A0A6I3JH13</accession>
<comment type="similarity">
    <text evidence="1">Belongs to the glycosyltransferase group 1 family. Glycosyltransferase 4 subfamily.</text>
</comment>
<dbReference type="PANTHER" id="PTHR12526">
    <property type="entry name" value="GLYCOSYLTRANSFERASE"/>
    <property type="match status" value="1"/>
</dbReference>
<feature type="domain" description="Glycosyl transferase family 1" evidence="4">
    <location>
        <begin position="172"/>
        <end position="334"/>
    </location>
</feature>
<dbReference type="EMBL" id="WLCI01000020">
    <property type="protein sequence ID" value="MTB97243.1"/>
    <property type="molecule type" value="Genomic_DNA"/>
</dbReference>
<evidence type="ECO:0000313" key="7">
    <source>
        <dbReference type="Proteomes" id="UP000433406"/>
    </source>
</evidence>
<dbReference type="InterPro" id="IPR001296">
    <property type="entry name" value="Glyco_trans_1"/>
</dbReference>
<dbReference type="RefSeq" id="WP_154617021.1">
    <property type="nucleotide sequence ID" value="NZ_CP053660.1"/>
</dbReference>
<dbReference type="Proteomes" id="UP000433406">
    <property type="component" value="Unassembled WGS sequence"/>
</dbReference>
<evidence type="ECO:0000256" key="2">
    <source>
        <dbReference type="ARBA" id="ARBA00022676"/>
    </source>
</evidence>
<dbReference type="InterPro" id="IPR028098">
    <property type="entry name" value="Glyco_trans_4-like_N"/>
</dbReference>
<dbReference type="CDD" id="cd03801">
    <property type="entry name" value="GT4_PimA-like"/>
    <property type="match status" value="1"/>
</dbReference>
<comment type="caution">
    <text evidence="6">The sequence shown here is derived from an EMBL/GenBank/DDBJ whole genome shotgun (WGS) entry which is preliminary data.</text>
</comment>
<dbReference type="Pfam" id="PF13439">
    <property type="entry name" value="Glyco_transf_4"/>
    <property type="match status" value="1"/>
</dbReference>
<organism evidence="6 7">
    <name type="scientific">Nocardioides marmotae</name>
    <dbReference type="NCBI Taxonomy" id="2663857"/>
    <lineage>
        <taxon>Bacteria</taxon>
        <taxon>Bacillati</taxon>
        <taxon>Actinomycetota</taxon>
        <taxon>Actinomycetes</taxon>
        <taxon>Propionibacteriales</taxon>
        <taxon>Nocardioidaceae</taxon>
        <taxon>Nocardioides</taxon>
    </lineage>
</organism>
<dbReference type="Gene3D" id="3.40.50.2000">
    <property type="entry name" value="Glycogen Phosphorylase B"/>
    <property type="match status" value="2"/>
</dbReference>
<evidence type="ECO:0000259" key="4">
    <source>
        <dbReference type="Pfam" id="PF00534"/>
    </source>
</evidence>
<feature type="domain" description="Glycosyltransferase subfamily 4-like N-terminal" evidence="5">
    <location>
        <begin position="13"/>
        <end position="162"/>
    </location>
</feature>
<sequence length="359" mass="36900">MRTLMVIAEMGSGGAEAVVADLAADRLDRGDEVAVASDRGWRTAGVAGRGADLVPVPLRRPGASALVRSSARLHRRLRHRPADLLHTHNVRATLAASLAQRAAGRRAPLVATVHGLAAEDYPRAARLLGRCADLVVAVSDDVADRLADGGLPADRLRVVENAAPSLRLPARRAARAALGLPADVPVALAVARLIAPKRPDLLVDAWARLGASGAAAAPLLLLAGDGPARPALERQVAAAGLAGGVRLLGDRHDVDRLLAAADLLVLASDREGLPVSVLEAMGAGVPVAASAVGGLTSLAGAVELVGEPTADAWAEAVRRLLEDPGRRQDLATAAGALVERRFSPAAMTASYDAIYQDVT</sequence>
<proteinExistence type="inferred from homology"/>
<dbReference type="AlphaFoldDB" id="A0A6I3JH13"/>
<dbReference type="Pfam" id="PF00534">
    <property type="entry name" value="Glycos_transf_1"/>
    <property type="match status" value="1"/>
</dbReference>
<keyword evidence="3 6" id="KW-0808">Transferase</keyword>
<protein>
    <submittedName>
        <fullName evidence="6">Glycosyltransferase</fullName>
    </submittedName>
</protein>
<evidence type="ECO:0000256" key="3">
    <source>
        <dbReference type="ARBA" id="ARBA00022679"/>
    </source>
</evidence>
<evidence type="ECO:0000256" key="1">
    <source>
        <dbReference type="ARBA" id="ARBA00009481"/>
    </source>
</evidence>
<reference evidence="6 7" key="1">
    <citation type="submission" date="2019-10" db="EMBL/GenBank/DDBJ databases">
        <title>Nocardioides novel species isolated from the excrement of Marmot.</title>
        <authorList>
            <person name="Zhang G."/>
        </authorList>
    </citation>
    <scope>NUCLEOTIDE SEQUENCE [LARGE SCALE GENOMIC DNA]</scope>
    <source>
        <strain evidence="7">zg-579</strain>
    </source>
</reference>
<gene>
    <name evidence="6" type="ORF">GGQ22_19425</name>
</gene>
<keyword evidence="7" id="KW-1185">Reference proteome</keyword>
<evidence type="ECO:0000259" key="5">
    <source>
        <dbReference type="Pfam" id="PF13439"/>
    </source>
</evidence>
<keyword evidence="2" id="KW-0328">Glycosyltransferase</keyword>
<name>A0A6I3JH13_9ACTN</name>
<dbReference type="PANTHER" id="PTHR12526:SF640">
    <property type="entry name" value="COLANIC ACID BIOSYNTHESIS GLYCOSYLTRANSFERASE WCAL-RELATED"/>
    <property type="match status" value="1"/>
</dbReference>
<dbReference type="GO" id="GO:0016757">
    <property type="term" value="F:glycosyltransferase activity"/>
    <property type="evidence" value="ECO:0007669"/>
    <property type="project" value="UniProtKB-KW"/>
</dbReference>
<evidence type="ECO:0000313" key="6">
    <source>
        <dbReference type="EMBL" id="MTB97243.1"/>
    </source>
</evidence>